<dbReference type="InterPro" id="IPR009594">
    <property type="entry name" value="Tscrpt_reg_HTH_AraC_N"/>
</dbReference>
<organism evidence="3 4">
    <name type="scientific">Gluconacetobacter diazotrophicus</name>
    <name type="common">Acetobacter diazotrophicus</name>
    <dbReference type="NCBI Taxonomy" id="33996"/>
    <lineage>
        <taxon>Bacteria</taxon>
        <taxon>Pseudomonadati</taxon>
        <taxon>Pseudomonadota</taxon>
        <taxon>Alphaproteobacteria</taxon>
        <taxon>Acetobacterales</taxon>
        <taxon>Acetobacteraceae</taxon>
        <taxon>Gluconacetobacter</taxon>
    </lineage>
</organism>
<dbReference type="InterPro" id="IPR018060">
    <property type="entry name" value="HTH_AraC"/>
</dbReference>
<dbReference type="AlphaFoldDB" id="A0A7W4FDL8"/>
<dbReference type="OMA" id="RDHYAEP"/>
<dbReference type="SMART" id="SM00342">
    <property type="entry name" value="HTH_ARAC"/>
    <property type="match status" value="1"/>
</dbReference>
<dbReference type="Proteomes" id="UP000550787">
    <property type="component" value="Unassembled WGS sequence"/>
</dbReference>
<dbReference type="RefSeq" id="WP_012226547.1">
    <property type="nucleotide sequence ID" value="NZ_JABEQG010000006.1"/>
</dbReference>
<dbReference type="Pfam" id="PF06719">
    <property type="entry name" value="AraC_N"/>
    <property type="match status" value="1"/>
</dbReference>
<dbReference type="PANTHER" id="PTHR43436:SF1">
    <property type="entry name" value="TRANSCRIPTIONAL REGULATORY PROTEIN"/>
    <property type="match status" value="1"/>
</dbReference>
<evidence type="ECO:0000256" key="2">
    <source>
        <dbReference type="ARBA" id="ARBA00023163"/>
    </source>
</evidence>
<dbReference type="PANTHER" id="PTHR43436">
    <property type="entry name" value="ARAC-FAMILY TRANSCRIPTIONAL REGULATOR"/>
    <property type="match status" value="1"/>
</dbReference>
<accession>A0A7W4FDL8</accession>
<dbReference type="Pfam" id="PF12833">
    <property type="entry name" value="HTH_18"/>
    <property type="match status" value="1"/>
</dbReference>
<protein>
    <submittedName>
        <fullName evidence="3">AraC family transcriptional regulator</fullName>
    </submittedName>
</protein>
<dbReference type="EMBL" id="JABEQG010000006">
    <property type="protein sequence ID" value="MBB2155754.1"/>
    <property type="molecule type" value="Genomic_DNA"/>
</dbReference>
<name>A0A7W4FDL8_GLUDI</name>
<comment type="caution">
    <text evidence="3">The sequence shown here is derived from an EMBL/GenBank/DDBJ whole genome shotgun (WGS) entry which is preliminary data.</text>
</comment>
<dbReference type="InterPro" id="IPR009057">
    <property type="entry name" value="Homeodomain-like_sf"/>
</dbReference>
<sequence>MRQSIEALRHHIDRHCKAGRVETVVPGLSLMRADAPTLPVSCVYQPTLCLIVQGSKQVVLGDRIFAYDARNYLIATVDLPVTGGVTQATPDYPYLALSLALDPSRIAALLLDVPAVLAETRPAAGLAVSTVTDTLLDPVARLVGLLDRPEDIPVLAPLFEQEILYRLLQGDQGGILRQVARADSYLSHVRRAVAWIRDHYAEPFSIGDLAAQTGMSASSFHRHFKAVTMMSPLQYRTRIRLQEARRMLLADGQDAAGIGFVVGYDSPSQFSREYRRMFGVPPARDAARLRRTDGEARGLAYPP</sequence>
<dbReference type="SUPFAM" id="SSF46689">
    <property type="entry name" value="Homeodomain-like"/>
    <property type="match status" value="2"/>
</dbReference>
<evidence type="ECO:0000313" key="3">
    <source>
        <dbReference type="EMBL" id="MBB2155754.1"/>
    </source>
</evidence>
<keyword evidence="1" id="KW-0805">Transcription regulation</keyword>
<keyword evidence="2" id="KW-0804">Transcription</keyword>
<dbReference type="Gene3D" id="1.10.10.60">
    <property type="entry name" value="Homeodomain-like"/>
    <property type="match status" value="2"/>
</dbReference>
<gene>
    <name evidence="3" type="ORF">HLH33_05430</name>
</gene>
<dbReference type="GO" id="GO:0003700">
    <property type="term" value="F:DNA-binding transcription factor activity"/>
    <property type="evidence" value="ECO:0007669"/>
    <property type="project" value="InterPro"/>
</dbReference>
<dbReference type="PROSITE" id="PS01124">
    <property type="entry name" value="HTH_ARAC_FAMILY_2"/>
    <property type="match status" value="1"/>
</dbReference>
<proteinExistence type="predicted"/>
<reference evidence="3 4" key="1">
    <citation type="submission" date="2020-04" db="EMBL/GenBank/DDBJ databases">
        <title>Description of novel Gluconacetobacter.</title>
        <authorList>
            <person name="Sombolestani A."/>
        </authorList>
    </citation>
    <scope>NUCLEOTIDE SEQUENCE [LARGE SCALE GENOMIC DNA]</scope>
    <source>
        <strain evidence="3 4">LMG 7603</strain>
    </source>
</reference>
<evidence type="ECO:0000313" key="4">
    <source>
        <dbReference type="Proteomes" id="UP000550787"/>
    </source>
</evidence>
<dbReference type="GO" id="GO:0043565">
    <property type="term" value="F:sequence-specific DNA binding"/>
    <property type="evidence" value="ECO:0007669"/>
    <property type="project" value="InterPro"/>
</dbReference>
<evidence type="ECO:0000256" key="1">
    <source>
        <dbReference type="ARBA" id="ARBA00023015"/>
    </source>
</evidence>